<feature type="transmembrane region" description="Helical" evidence="1">
    <location>
        <begin position="78"/>
        <end position="106"/>
    </location>
</feature>
<proteinExistence type="predicted"/>
<keyword evidence="1" id="KW-1133">Transmembrane helix</keyword>
<dbReference type="EMBL" id="PRLP01000002">
    <property type="protein sequence ID" value="PPC79331.1"/>
    <property type="molecule type" value="Genomic_DNA"/>
</dbReference>
<feature type="transmembrane region" description="Helical" evidence="1">
    <location>
        <begin position="312"/>
        <end position="330"/>
    </location>
</feature>
<feature type="transmembrane region" description="Helical" evidence="1">
    <location>
        <begin position="282"/>
        <end position="300"/>
    </location>
</feature>
<reference evidence="2 3" key="1">
    <citation type="submission" date="2018-02" db="EMBL/GenBank/DDBJ databases">
        <title>novel marine gammaproteobacteria from coastal saline agro ecosystem.</title>
        <authorList>
            <person name="Krishnan R."/>
            <person name="Ramesh Kumar N."/>
        </authorList>
    </citation>
    <scope>NUCLEOTIDE SEQUENCE [LARGE SCALE GENOMIC DNA]</scope>
    <source>
        <strain evidence="2 3">228</strain>
    </source>
</reference>
<gene>
    <name evidence="2" type="ORF">C4K68_00685</name>
</gene>
<evidence type="ECO:0008006" key="4">
    <source>
        <dbReference type="Google" id="ProtNLM"/>
    </source>
</evidence>
<sequence>MRDAAKEGLPERQLKGQPLPDVLALLCILLWLAWLAFFPWQLTSDDALNFAHAVVRFSVIEESPHFPGYPGFVWLTRLAAGLGLSPVSAIVATSWLGSGMIAWYGYLLCRSRAAWYGLPVLVVLLFHPLLPTLALSGLTDAPAIACLLAACHSAECQRPRRQALWLAIMLAIRPSFAVLAIGLWSYSGWQSSRRRRWLLETLLLTAMIGAGCGWFIWMHDGVAYLNEGVRFTQGHYELWGNTPVSHPWQGLVQWWQLLAAQLTPVGVILLCWLVLQPLCQRHGWSFTPLWVCLLVSLLWLLTSQNPENSRHAALPVILSVILLGRSAVWWRTGLLQVAALALISLSWQAPSPPAISTALTYAAQHCHTLVTQYGVKLAQQQFQLQVIDAWYQASARLALTQGACRLSSEPLAGSEVFRGRFAAEKDYYLLLPRY</sequence>
<accession>A0A2S5KWU9</accession>
<evidence type="ECO:0000313" key="3">
    <source>
        <dbReference type="Proteomes" id="UP000238196"/>
    </source>
</evidence>
<name>A0A2S5KWU9_9PROT</name>
<feature type="transmembrane region" description="Helical" evidence="1">
    <location>
        <begin position="113"/>
        <end position="130"/>
    </location>
</feature>
<protein>
    <recommendedName>
        <fullName evidence="4">Glycosyltransferase RgtA/B/C/D-like domain-containing protein</fullName>
    </recommendedName>
</protein>
<dbReference type="OrthoDB" id="244199at2"/>
<keyword evidence="1" id="KW-0812">Transmembrane</keyword>
<feature type="transmembrane region" description="Helical" evidence="1">
    <location>
        <begin position="21"/>
        <end position="40"/>
    </location>
</feature>
<dbReference type="AlphaFoldDB" id="A0A2S5KWU9"/>
<evidence type="ECO:0000313" key="2">
    <source>
        <dbReference type="EMBL" id="PPC79331.1"/>
    </source>
</evidence>
<feature type="transmembrane region" description="Helical" evidence="1">
    <location>
        <begin position="254"/>
        <end position="275"/>
    </location>
</feature>
<feature type="transmembrane region" description="Helical" evidence="1">
    <location>
        <begin position="197"/>
        <end position="217"/>
    </location>
</feature>
<comment type="caution">
    <text evidence="2">The sequence shown here is derived from an EMBL/GenBank/DDBJ whole genome shotgun (WGS) entry which is preliminary data.</text>
</comment>
<organism evidence="2 3">
    <name type="scientific">Proteobacteria bacterium 228</name>
    <dbReference type="NCBI Taxonomy" id="2083153"/>
    <lineage>
        <taxon>Bacteria</taxon>
        <taxon>Pseudomonadati</taxon>
        <taxon>Pseudomonadota</taxon>
    </lineage>
</organism>
<evidence type="ECO:0000256" key="1">
    <source>
        <dbReference type="SAM" id="Phobius"/>
    </source>
</evidence>
<feature type="transmembrane region" description="Helical" evidence="1">
    <location>
        <begin position="163"/>
        <end position="185"/>
    </location>
</feature>
<keyword evidence="1" id="KW-0472">Membrane</keyword>
<dbReference type="Proteomes" id="UP000238196">
    <property type="component" value="Unassembled WGS sequence"/>
</dbReference>